<sequence length="87" mass="9707">VGIAAELPSGSWSQSNLDYSSFYDFLLQGQEAYERIPIERFNIHTLKGTSLGQVMIDTGTFLKDIGLFDPVEFGITSKDAREVLDVF</sequence>
<dbReference type="Pfam" id="PF00109">
    <property type="entry name" value="ketoacyl-synt"/>
    <property type="match status" value="1"/>
</dbReference>
<proteinExistence type="predicted"/>
<gene>
    <name evidence="2" type="ORF">FOMPIDRAFT_1134364</name>
</gene>
<evidence type="ECO:0000313" key="2">
    <source>
        <dbReference type="EMBL" id="EPS94441.1"/>
    </source>
</evidence>
<feature type="non-terminal residue" evidence="2">
    <location>
        <position position="1"/>
    </location>
</feature>
<keyword evidence="3" id="KW-1185">Reference proteome</keyword>
<dbReference type="InterPro" id="IPR016039">
    <property type="entry name" value="Thiolase-like"/>
</dbReference>
<dbReference type="GO" id="GO:0016746">
    <property type="term" value="F:acyltransferase activity"/>
    <property type="evidence" value="ECO:0007669"/>
    <property type="project" value="InterPro"/>
</dbReference>
<accession>S8DLS1</accession>
<dbReference type="SUPFAM" id="SSF53901">
    <property type="entry name" value="Thiolase-like"/>
    <property type="match status" value="1"/>
</dbReference>
<dbReference type="Gene3D" id="3.40.47.10">
    <property type="match status" value="1"/>
</dbReference>
<evidence type="ECO:0000259" key="1">
    <source>
        <dbReference type="Pfam" id="PF00109"/>
    </source>
</evidence>
<name>S8DLS1_FOMSC</name>
<dbReference type="EMBL" id="KE504233">
    <property type="protein sequence ID" value="EPS94441.1"/>
    <property type="molecule type" value="Genomic_DNA"/>
</dbReference>
<dbReference type="Proteomes" id="UP000015241">
    <property type="component" value="Unassembled WGS sequence"/>
</dbReference>
<dbReference type="InterPro" id="IPR014030">
    <property type="entry name" value="Ketoacyl_synth_N"/>
</dbReference>
<dbReference type="InParanoid" id="S8DLS1"/>
<feature type="domain" description="Beta-ketoacyl synthase-like N-terminal" evidence="1">
    <location>
        <begin position="2"/>
        <end position="82"/>
    </location>
</feature>
<dbReference type="STRING" id="743788.S8DLS1"/>
<protein>
    <recommendedName>
        <fullName evidence="1">Beta-ketoacyl synthase-like N-terminal domain-containing protein</fullName>
    </recommendedName>
</protein>
<dbReference type="AlphaFoldDB" id="S8DLS1"/>
<organism evidence="2 3">
    <name type="scientific">Fomitopsis schrenkii</name>
    <name type="common">Brown rot fungus</name>
    <dbReference type="NCBI Taxonomy" id="2126942"/>
    <lineage>
        <taxon>Eukaryota</taxon>
        <taxon>Fungi</taxon>
        <taxon>Dikarya</taxon>
        <taxon>Basidiomycota</taxon>
        <taxon>Agaricomycotina</taxon>
        <taxon>Agaricomycetes</taxon>
        <taxon>Polyporales</taxon>
        <taxon>Fomitopsis</taxon>
    </lineage>
</organism>
<dbReference type="OrthoDB" id="3009299at2759"/>
<evidence type="ECO:0000313" key="3">
    <source>
        <dbReference type="Proteomes" id="UP000015241"/>
    </source>
</evidence>
<dbReference type="HOGENOM" id="CLU_2489339_0_0_1"/>
<reference evidence="2 3" key="1">
    <citation type="journal article" date="2012" name="Science">
        <title>The Paleozoic origin of enzymatic lignin decomposition reconstructed from 31 fungal genomes.</title>
        <authorList>
            <person name="Floudas D."/>
            <person name="Binder M."/>
            <person name="Riley R."/>
            <person name="Barry K."/>
            <person name="Blanchette R.A."/>
            <person name="Henrissat B."/>
            <person name="Martinez A.T."/>
            <person name="Otillar R."/>
            <person name="Spatafora J.W."/>
            <person name="Yadav J.S."/>
            <person name="Aerts A."/>
            <person name="Benoit I."/>
            <person name="Boyd A."/>
            <person name="Carlson A."/>
            <person name="Copeland A."/>
            <person name="Coutinho P.M."/>
            <person name="de Vries R.P."/>
            <person name="Ferreira P."/>
            <person name="Findley K."/>
            <person name="Foster B."/>
            <person name="Gaskell J."/>
            <person name="Glotzer D."/>
            <person name="Gorecki P."/>
            <person name="Heitman J."/>
            <person name="Hesse C."/>
            <person name="Hori C."/>
            <person name="Igarashi K."/>
            <person name="Jurgens J.A."/>
            <person name="Kallen N."/>
            <person name="Kersten P."/>
            <person name="Kohler A."/>
            <person name="Kuees U."/>
            <person name="Kumar T.K.A."/>
            <person name="Kuo A."/>
            <person name="LaButti K."/>
            <person name="Larrondo L.F."/>
            <person name="Lindquist E."/>
            <person name="Ling A."/>
            <person name="Lombard V."/>
            <person name="Lucas S."/>
            <person name="Lundell T."/>
            <person name="Martin R."/>
            <person name="McLaughlin D.J."/>
            <person name="Morgenstern I."/>
            <person name="Morin E."/>
            <person name="Murat C."/>
            <person name="Nagy L.G."/>
            <person name="Nolan M."/>
            <person name="Ohm R.A."/>
            <person name="Patyshakuliyeva A."/>
            <person name="Rokas A."/>
            <person name="Ruiz-Duenas F.J."/>
            <person name="Sabat G."/>
            <person name="Salamov A."/>
            <person name="Samejima M."/>
            <person name="Schmutz J."/>
            <person name="Slot J.C."/>
            <person name="St John F."/>
            <person name="Stenlid J."/>
            <person name="Sun H."/>
            <person name="Sun S."/>
            <person name="Syed K."/>
            <person name="Tsang A."/>
            <person name="Wiebenga A."/>
            <person name="Young D."/>
            <person name="Pisabarro A."/>
            <person name="Eastwood D.C."/>
            <person name="Martin F."/>
            <person name="Cullen D."/>
            <person name="Grigoriev I.V."/>
            <person name="Hibbett D.S."/>
        </authorList>
    </citation>
    <scope>NUCLEOTIDE SEQUENCE</scope>
    <source>
        <strain evidence="3">FP-58527</strain>
    </source>
</reference>